<sequence length="439" mass="50406">MEVFTACLLISLCYFLFSLSFIVIPAALGFSFGIRDLYVKILFKIFEHETNMLSEVLLNSIPLMMFLITIGVIAREQESLEPPRSPLPRNRSFGTFQREFEMADIMDFCKSGVEAIIDDDVTKRFSAEELECWNLLTRTNKNYHYVSKRLSFVWVLGGLFRYFVLLPVRVTIFSIGLTVLTLSTAFLSQLPQSSFRKKLERVFMLASFRILSKATSAVIRSHNKENMAKGGGICVANHTSPIDVLILQCDNCYSMVGQRQPGLFGFIEKVLEKTQDHIWFERSEMKDRIIVTRRLKEHVEDDTKNPILIFPEGTCINNTSVMMFKKGSFEIGGVIYPVAIKYDSTFGDAFWNSSSESFGQYLFSLMTSWALVCDVWYLKPMYKREDESPVQFANRVKAEIAAQGGLVDLIWDGQLKRSAVKPEYRQKRQEDYASRLKVE</sequence>
<evidence type="ECO:0000259" key="15">
    <source>
        <dbReference type="SMART" id="SM00563"/>
    </source>
</evidence>
<evidence type="ECO:0000256" key="7">
    <source>
        <dbReference type="ARBA" id="ARBA00022989"/>
    </source>
</evidence>
<dbReference type="GO" id="GO:0008374">
    <property type="term" value="F:O-acyltransferase activity"/>
    <property type="evidence" value="ECO:0007669"/>
    <property type="project" value="InterPro"/>
</dbReference>
<dbReference type="PANTHER" id="PTHR23063">
    <property type="entry name" value="PHOSPHOLIPID ACYLTRANSFERASE"/>
    <property type="match status" value="1"/>
</dbReference>
<dbReference type="PhylomeDB" id="A7SGS1"/>
<keyword evidence="7 14" id="KW-1133">Transmembrane helix</keyword>
<comment type="pathway">
    <text evidence="13">Phospholipid metabolism.</text>
</comment>
<keyword evidence="10" id="KW-0594">Phospholipid biosynthesis</keyword>
<name>A7SGS1_NEMVE</name>
<keyword evidence="12" id="KW-0012">Acyltransferase</keyword>
<evidence type="ECO:0000313" key="17">
    <source>
        <dbReference type="Proteomes" id="UP000001593"/>
    </source>
</evidence>
<dbReference type="HOGENOM" id="CLU_031080_0_1_1"/>
<dbReference type="FunCoup" id="A7SGS1">
    <property type="interactions" value="235"/>
</dbReference>
<reference evidence="16 17" key="1">
    <citation type="journal article" date="2007" name="Science">
        <title>Sea anemone genome reveals ancestral eumetazoan gene repertoire and genomic organization.</title>
        <authorList>
            <person name="Putnam N.H."/>
            <person name="Srivastava M."/>
            <person name="Hellsten U."/>
            <person name="Dirks B."/>
            <person name="Chapman J."/>
            <person name="Salamov A."/>
            <person name="Terry A."/>
            <person name="Shapiro H."/>
            <person name="Lindquist E."/>
            <person name="Kapitonov V.V."/>
            <person name="Jurka J."/>
            <person name="Genikhovich G."/>
            <person name="Grigoriev I.V."/>
            <person name="Lucas S.M."/>
            <person name="Steele R.E."/>
            <person name="Finnerty J.R."/>
            <person name="Technau U."/>
            <person name="Martindale M.Q."/>
            <person name="Rokhsar D.S."/>
        </authorList>
    </citation>
    <scope>NUCLEOTIDE SEQUENCE [LARGE SCALE GENOMIC DNA]</scope>
    <source>
        <strain evidence="17">CH2 X CH6</strain>
    </source>
</reference>
<keyword evidence="17" id="KW-1185">Reference proteome</keyword>
<evidence type="ECO:0000256" key="1">
    <source>
        <dbReference type="ARBA" id="ARBA00004370"/>
    </source>
</evidence>
<comment type="subcellular location">
    <subcellularLocation>
        <location evidence="1">Membrane</location>
    </subcellularLocation>
</comment>
<dbReference type="GO" id="GO:0016020">
    <property type="term" value="C:membrane"/>
    <property type="evidence" value="ECO:0007669"/>
    <property type="project" value="UniProtKB-SubCell"/>
</dbReference>
<dbReference type="CDD" id="cd07991">
    <property type="entry name" value="LPLAT_LPCAT1-like"/>
    <property type="match status" value="1"/>
</dbReference>
<evidence type="ECO:0000313" key="16">
    <source>
        <dbReference type="EMBL" id="EDO37111.1"/>
    </source>
</evidence>
<evidence type="ECO:0000256" key="6">
    <source>
        <dbReference type="ARBA" id="ARBA00022692"/>
    </source>
</evidence>
<dbReference type="InterPro" id="IPR002123">
    <property type="entry name" value="Plipid/glycerol_acylTrfase"/>
</dbReference>
<dbReference type="PANTHER" id="PTHR23063:SF2">
    <property type="entry name" value="GLYCEROL-3-PHOSPHATE ACYLTRANSFERASE 4, ISOFORM D-RELATED"/>
    <property type="match status" value="1"/>
</dbReference>
<evidence type="ECO:0000256" key="14">
    <source>
        <dbReference type="SAM" id="Phobius"/>
    </source>
</evidence>
<evidence type="ECO:0000256" key="13">
    <source>
        <dbReference type="ARBA" id="ARBA00025707"/>
    </source>
</evidence>
<evidence type="ECO:0000256" key="8">
    <source>
        <dbReference type="ARBA" id="ARBA00023098"/>
    </source>
</evidence>
<dbReference type="eggNOG" id="KOG2898">
    <property type="taxonomic scope" value="Eukaryota"/>
</dbReference>
<keyword evidence="11" id="KW-1208">Phospholipid metabolism</keyword>
<dbReference type="OMA" id="TFPADNL"/>
<dbReference type="SMART" id="SM00563">
    <property type="entry name" value="PlsC"/>
    <property type="match status" value="1"/>
</dbReference>
<evidence type="ECO:0000256" key="12">
    <source>
        <dbReference type="ARBA" id="ARBA00023315"/>
    </source>
</evidence>
<feature type="transmembrane region" description="Helical" evidence="14">
    <location>
        <begin position="146"/>
        <end position="164"/>
    </location>
</feature>
<organism evidence="16 17">
    <name type="scientific">Nematostella vectensis</name>
    <name type="common">Starlet sea anemone</name>
    <dbReference type="NCBI Taxonomy" id="45351"/>
    <lineage>
        <taxon>Eukaryota</taxon>
        <taxon>Metazoa</taxon>
        <taxon>Cnidaria</taxon>
        <taxon>Anthozoa</taxon>
        <taxon>Hexacorallia</taxon>
        <taxon>Actiniaria</taxon>
        <taxon>Edwardsiidae</taxon>
        <taxon>Nematostella</taxon>
    </lineage>
</organism>
<dbReference type="SUPFAM" id="SSF69593">
    <property type="entry name" value="Glycerol-3-phosphate (1)-acyltransferase"/>
    <property type="match status" value="1"/>
</dbReference>
<comment type="similarity">
    <text evidence="3">Belongs to the 1-acyl-sn-glycerol-3-phosphate acyltransferase family.</text>
</comment>
<keyword evidence="5" id="KW-0808">Transferase</keyword>
<evidence type="ECO:0000256" key="3">
    <source>
        <dbReference type="ARBA" id="ARBA00008655"/>
    </source>
</evidence>
<dbReference type="Proteomes" id="UP000001593">
    <property type="component" value="Unassembled WGS sequence"/>
</dbReference>
<gene>
    <name evidence="16" type="ORF">NEMVEDRAFT_v1g117735</name>
</gene>
<dbReference type="STRING" id="45351.A7SGS1"/>
<comment type="pathway">
    <text evidence="2">Lipid metabolism.</text>
</comment>
<evidence type="ECO:0000256" key="11">
    <source>
        <dbReference type="ARBA" id="ARBA00023264"/>
    </source>
</evidence>
<dbReference type="Pfam" id="PF01553">
    <property type="entry name" value="Acyltransferase"/>
    <property type="match status" value="1"/>
</dbReference>
<keyword evidence="8" id="KW-0443">Lipid metabolism</keyword>
<proteinExistence type="inferred from homology"/>
<evidence type="ECO:0000256" key="2">
    <source>
        <dbReference type="ARBA" id="ARBA00005189"/>
    </source>
</evidence>
<dbReference type="EMBL" id="DS469654">
    <property type="protein sequence ID" value="EDO37111.1"/>
    <property type="molecule type" value="Genomic_DNA"/>
</dbReference>
<evidence type="ECO:0000256" key="9">
    <source>
        <dbReference type="ARBA" id="ARBA00023136"/>
    </source>
</evidence>
<protein>
    <recommendedName>
        <fullName evidence="15">Phospholipid/glycerol acyltransferase domain-containing protein</fullName>
    </recommendedName>
</protein>
<evidence type="ECO:0000256" key="10">
    <source>
        <dbReference type="ARBA" id="ARBA00023209"/>
    </source>
</evidence>
<dbReference type="GO" id="GO:0008654">
    <property type="term" value="P:phospholipid biosynthetic process"/>
    <property type="evidence" value="ECO:0007669"/>
    <property type="project" value="UniProtKB-KW"/>
</dbReference>
<dbReference type="InterPro" id="IPR045252">
    <property type="entry name" value="LPCAT1-like"/>
</dbReference>
<evidence type="ECO:0000256" key="4">
    <source>
        <dbReference type="ARBA" id="ARBA00022516"/>
    </source>
</evidence>
<keyword evidence="4" id="KW-0444">Lipid biosynthesis</keyword>
<keyword evidence="9 14" id="KW-0472">Membrane</keyword>
<dbReference type="AlphaFoldDB" id="A7SGS1"/>
<keyword evidence="6 14" id="KW-0812">Transmembrane</keyword>
<accession>A7SGS1</accession>
<evidence type="ECO:0000256" key="5">
    <source>
        <dbReference type="ARBA" id="ARBA00022679"/>
    </source>
</evidence>
<feature type="transmembrane region" description="Helical" evidence="14">
    <location>
        <begin position="53"/>
        <end position="74"/>
    </location>
</feature>
<feature type="domain" description="Phospholipid/glycerol acyltransferase" evidence="15">
    <location>
        <begin position="232"/>
        <end position="343"/>
    </location>
</feature>
<dbReference type="InParanoid" id="A7SGS1"/>